<dbReference type="Proteomes" id="UP000265962">
    <property type="component" value="Unassembled WGS sequence"/>
</dbReference>
<dbReference type="PROSITE" id="PS01075">
    <property type="entry name" value="ACETATE_KINASE_1"/>
    <property type="match status" value="1"/>
</dbReference>
<dbReference type="InterPro" id="IPR023865">
    <property type="entry name" value="Aliphatic_acid_kinase_CS"/>
</dbReference>
<feature type="binding site" evidence="6">
    <location>
        <position position="89"/>
    </location>
    <ligand>
        <name>substrate</name>
    </ligand>
</feature>
<dbReference type="InterPro" id="IPR004372">
    <property type="entry name" value="Ac/propionate_kinase"/>
</dbReference>
<feature type="binding site" evidence="6">
    <location>
        <position position="382"/>
    </location>
    <ligand>
        <name>Mg(2+)</name>
        <dbReference type="ChEBI" id="CHEBI:18420"/>
    </ligand>
</feature>
<keyword evidence="6" id="KW-0460">Magnesium</keyword>
<dbReference type="CDD" id="cd24010">
    <property type="entry name" value="ASKHA_NBD_AcK_PK"/>
    <property type="match status" value="1"/>
</dbReference>
<evidence type="ECO:0000256" key="1">
    <source>
        <dbReference type="ARBA" id="ARBA00008748"/>
    </source>
</evidence>
<evidence type="ECO:0000256" key="6">
    <source>
        <dbReference type="HAMAP-Rule" id="MF_00020"/>
    </source>
</evidence>
<dbReference type="GO" id="GO:0006083">
    <property type="term" value="P:acetate metabolic process"/>
    <property type="evidence" value="ECO:0007669"/>
    <property type="project" value="TreeGrafter"/>
</dbReference>
<evidence type="ECO:0000313" key="9">
    <source>
        <dbReference type="Proteomes" id="UP000265962"/>
    </source>
</evidence>
<dbReference type="PIRSF" id="PIRSF000722">
    <property type="entry name" value="Acetate_prop_kin"/>
    <property type="match status" value="1"/>
</dbReference>
<feature type="binding site" evidence="6">
    <location>
        <begin position="280"/>
        <end position="282"/>
    </location>
    <ligand>
        <name>ATP</name>
        <dbReference type="ChEBI" id="CHEBI:30616"/>
    </ligand>
</feature>
<keyword evidence="4 6" id="KW-0418">Kinase</keyword>
<keyword evidence="5 6" id="KW-0067">ATP-binding</keyword>
<comment type="function">
    <text evidence="6">Catalyzes the formation of acetyl phosphate from acetate and ATP. Can also catalyze the reverse reaction.</text>
</comment>
<dbReference type="RefSeq" id="WP_119716258.1">
    <property type="nucleotide sequence ID" value="NZ_OMOH01000009.1"/>
</dbReference>
<dbReference type="Pfam" id="PF00871">
    <property type="entry name" value="Acetate_kinase"/>
    <property type="match status" value="1"/>
</dbReference>
<sequence length="396" mass="41699">MAKPILVLNCGSSSLKYQLIDPESEAVLAKGLVERIGDANDGIVTHEVGDDEFSVTPKLPDHTVALEAVFSMFADHGPSLDDVAAVAHRTVHGGDRFAAPTVIDDEVLATLEELVPLAPLHNPAGIKGIRAALELLPGVPHVGIFDTAFFVNLPDEAYTYAINRELAKKHSIRKYGFHGTSHQYIAGLVPGVLGADAGSLRQIVCHLGNGASISAVKGGRAIETSMGLTPLAGLVMGTRSGDIDPGIFAYLHRAEGWDVDRIDAELNKNSGMLGMSGVTDMRDAEAQFEAGDADTINAMNVYTHRLAFYIGGYAALLGGLDAITFTAGIGENSSFVRKLVCDKLAGIGVVLDEELNSKRDKAPHLISAPDSAVKVLVISTNEELAMAQQAASLLAG</sequence>
<dbReference type="PROSITE" id="PS01076">
    <property type="entry name" value="ACETATE_KINASE_2"/>
    <property type="match status" value="1"/>
</dbReference>
<dbReference type="InterPro" id="IPR000890">
    <property type="entry name" value="Aliphatic_acid_kin_short-chain"/>
</dbReference>
<evidence type="ECO:0000313" key="8">
    <source>
        <dbReference type="EMBL" id="SPF69148.1"/>
    </source>
</evidence>
<dbReference type="Gene3D" id="3.30.420.40">
    <property type="match status" value="2"/>
</dbReference>
<gene>
    <name evidence="6" type="primary">ackA</name>
    <name evidence="8" type="ORF">PROPJV5_2109</name>
</gene>
<feature type="binding site" evidence="6">
    <location>
        <begin position="328"/>
        <end position="332"/>
    </location>
    <ligand>
        <name>ATP</name>
        <dbReference type="ChEBI" id="CHEBI:30616"/>
    </ligand>
</feature>
<feature type="binding site" evidence="6">
    <location>
        <position position="9"/>
    </location>
    <ligand>
        <name>Mg(2+)</name>
        <dbReference type="ChEBI" id="CHEBI:18420"/>
    </ligand>
</feature>
<evidence type="ECO:0000256" key="5">
    <source>
        <dbReference type="ARBA" id="ARBA00022840"/>
    </source>
</evidence>
<dbReference type="GO" id="GO:0006085">
    <property type="term" value="P:acetyl-CoA biosynthetic process"/>
    <property type="evidence" value="ECO:0007669"/>
    <property type="project" value="UniProtKB-UniRule"/>
</dbReference>
<dbReference type="OrthoDB" id="9802453at2"/>
<reference evidence="9" key="1">
    <citation type="submission" date="2018-02" db="EMBL/GenBank/DDBJ databases">
        <authorList>
            <person name="Hornung B."/>
        </authorList>
    </citation>
    <scope>NUCLEOTIDE SEQUENCE [LARGE SCALE GENOMIC DNA]</scope>
</reference>
<evidence type="ECO:0000256" key="2">
    <source>
        <dbReference type="ARBA" id="ARBA00022679"/>
    </source>
</evidence>
<comment type="cofactor">
    <cofactor evidence="6">
        <name>Mg(2+)</name>
        <dbReference type="ChEBI" id="CHEBI:18420"/>
    </cofactor>
    <cofactor evidence="6">
        <name>Mn(2+)</name>
        <dbReference type="ChEBI" id="CHEBI:29035"/>
    </cofactor>
    <text evidence="6">Mg(2+). Can also accept Mn(2+).</text>
</comment>
<feature type="site" description="Transition state stabilizer" evidence="6">
    <location>
        <position position="239"/>
    </location>
</feature>
<dbReference type="EMBL" id="OMOH01000009">
    <property type="protein sequence ID" value="SPF69148.1"/>
    <property type="molecule type" value="Genomic_DNA"/>
</dbReference>
<evidence type="ECO:0000256" key="4">
    <source>
        <dbReference type="ARBA" id="ARBA00022777"/>
    </source>
</evidence>
<feature type="binding site" evidence="6">
    <location>
        <position position="16"/>
    </location>
    <ligand>
        <name>ATP</name>
        <dbReference type="ChEBI" id="CHEBI:30616"/>
    </ligand>
</feature>
<evidence type="ECO:0000256" key="3">
    <source>
        <dbReference type="ARBA" id="ARBA00022741"/>
    </source>
</evidence>
<keyword evidence="3 6" id="KW-0547">Nucleotide-binding</keyword>
<keyword evidence="6" id="KW-0963">Cytoplasm</keyword>
<dbReference type="EC" id="2.7.2.1" evidence="6"/>
<proteinExistence type="inferred from homology"/>
<protein>
    <recommendedName>
        <fullName evidence="6">Acetate kinase</fullName>
        <ecNumber evidence="6">2.7.2.1</ecNumber>
    </recommendedName>
    <alternativeName>
        <fullName evidence="6">Acetokinase</fullName>
    </alternativeName>
</protein>
<accession>A0A375I373</accession>
<feature type="active site" description="Proton donor/acceptor" evidence="6">
    <location>
        <position position="146"/>
    </location>
</feature>
<dbReference type="InterPro" id="IPR043129">
    <property type="entry name" value="ATPase_NBD"/>
</dbReference>
<dbReference type="PRINTS" id="PR00471">
    <property type="entry name" value="ACETATEKNASE"/>
</dbReference>
<dbReference type="AlphaFoldDB" id="A0A375I373"/>
<dbReference type="GO" id="GO:0005737">
    <property type="term" value="C:cytoplasm"/>
    <property type="evidence" value="ECO:0007669"/>
    <property type="project" value="UniProtKB-SubCell"/>
</dbReference>
<name>A0A375I373_9ACTN</name>
<comment type="catalytic activity">
    <reaction evidence="6">
        <text>acetate + ATP = acetyl phosphate + ADP</text>
        <dbReference type="Rhea" id="RHEA:11352"/>
        <dbReference type="ChEBI" id="CHEBI:22191"/>
        <dbReference type="ChEBI" id="CHEBI:30089"/>
        <dbReference type="ChEBI" id="CHEBI:30616"/>
        <dbReference type="ChEBI" id="CHEBI:456216"/>
        <dbReference type="EC" id="2.7.2.1"/>
    </reaction>
</comment>
<dbReference type="HAMAP" id="MF_00020">
    <property type="entry name" value="Acetate_kinase"/>
    <property type="match status" value="1"/>
</dbReference>
<comment type="subunit">
    <text evidence="6">Homodimer.</text>
</comment>
<dbReference type="GO" id="GO:0000287">
    <property type="term" value="F:magnesium ion binding"/>
    <property type="evidence" value="ECO:0007669"/>
    <property type="project" value="UniProtKB-UniRule"/>
</dbReference>
<dbReference type="UniPathway" id="UPA00340">
    <property type="reaction ID" value="UER00458"/>
</dbReference>
<dbReference type="PANTHER" id="PTHR21060">
    <property type="entry name" value="ACETATE KINASE"/>
    <property type="match status" value="1"/>
</dbReference>
<keyword evidence="2 6" id="KW-0808">Transferase</keyword>
<evidence type="ECO:0000256" key="7">
    <source>
        <dbReference type="RuleBase" id="RU003835"/>
    </source>
</evidence>
<organism evidence="8 9">
    <name type="scientific">Propionibacterium ruminifibrarum</name>
    <dbReference type="NCBI Taxonomy" id="1962131"/>
    <lineage>
        <taxon>Bacteria</taxon>
        <taxon>Bacillati</taxon>
        <taxon>Actinomycetota</taxon>
        <taxon>Actinomycetes</taxon>
        <taxon>Propionibacteriales</taxon>
        <taxon>Propionibacteriaceae</taxon>
        <taxon>Propionibacterium</taxon>
    </lineage>
</organism>
<comment type="pathway">
    <text evidence="6">Metabolic intermediate biosynthesis; acetyl-CoA biosynthesis; acetyl-CoA from acetate: step 1/2.</text>
</comment>
<dbReference type="GO" id="GO:0005524">
    <property type="term" value="F:ATP binding"/>
    <property type="evidence" value="ECO:0007669"/>
    <property type="project" value="UniProtKB-KW"/>
</dbReference>
<feature type="site" description="Transition state stabilizer" evidence="6">
    <location>
        <position position="178"/>
    </location>
</feature>
<dbReference type="NCBIfam" id="TIGR00016">
    <property type="entry name" value="ackA"/>
    <property type="match status" value="1"/>
</dbReference>
<dbReference type="GO" id="GO:0008776">
    <property type="term" value="F:acetate kinase activity"/>
    <property type="evidence" value="ECO:0007669"/>
    <property type="project" value="UniProtKB-UniRule"/>
</dbReference>
<dbReference type="PANTHER" id="PTHR21060:SF15">
    <property type="entry name" value="ACETATE KINASE-RELATED"/>
    <property type="match status" value="1"/>
</dbReference>
<comment type="subcellular location">
    <subcellularLocation>
        <location evidence="6">Cytoplasm</location>
    </subcellularLocation>
</comment>
<keyword evidence="6" id="KW-0479">Metal-binding</keyword>
<feature type="binding site" evidence="6">
    <location>
        <begin position="206"/>
        <end position="210"/>
    </location>
    <ligand>
        <name>ATP</name>
        <dbReference type="ChEBI" id="CHEBI:30616"/>
    </ligand>
</feature>
<dbReference type="SUPFAM" id="SSF53067">
    <property type="entry name" value="Actin-like ATPase domain"/>
    <property type="match status" value="2"/>
</dbReference>
<keyword evidence="9" id="KW-1185">Reference proteome</keyword>
<comment type="similarity">
    <text evidence="1 6 7">Belongs to the acetokinase family.</text>
</comment>